<dbReference type="InterPro" id="IPR020613">
    <property type="entry name" value="Thiolase_CS"/>
</dbReference>
<evidence type="ECO:0000256" key="4">
    <source>
        <dbReference type="ARBA" id="ARBA00012233"/>
    </source>
</evidence>
<evidence type="ECO:0000256" key="6">
    <source>
        <dbReference type="ARBA" id="ARBA00022679"/>
    </source>
</evidence>
<dbReference type="Gene3D" id="3.40.47.10">
    <property type="match status" value="1"/>
</dbReference>
<keyword evidence="6 12" id="KW-0808">Transferase</keyword>
<name>A0A239KND8_EKHLU</name>
<dbReference type="PROSITE" id="PS00098">
    <property type="entry name" value="THIOLASE_1"/>
    <property type="match status" value="1"/>
</dbReference>
<dbReference type="Proteomes" id="UP000198393">
    <property type="component" value="Unassembled WGS sequence"/>
</dbReference>
<evidence type="ECO:0000256" key="5">
    <source>
        <dbReference type="ARBA" id="ARBA00016181"/>
    </source>
</evidence>
<dbReference type="Pfam" id="PF02803">
    <property type="entry name" value="Thiolase_C"/>
    <property type="match status" value="1"/>
</dbReference>
<evidence type="ECO:0000259" key="13">
    <source>
        <dbReference type="Pfam" id="PF00108"/>
    </source>
</evidence>
<dbReference type="InterPro" id="IPR016039">
    <property type="entry name" value="Thiolase-like"/>
</dbReference>
<evidence type="ECO:0000256" key="2">
    <source>
        <dbReference type="ARBA" id="ARBA00005071"/>
    </source>
</evidence>
<feature type="active site" description="Proton acceptor" evidence="11">
    <location>
        <position position="387"/>
    </location>
</feature>
<feature type="active site" description="Proton acceptor" evidence="11">
    <location>
        <position position="357"/>
    </location>
</feature>
<dbReference type="AlphaFoldDB" id="A0A239KND8"/>
<dbReference type="GO" id="GO:0033812">
    <property type="term" value="F:3-oxoadipyl-CoA thiolase activity"/>
    <property type="evidence" value="ECO:0007669"/>
    <property type="project" value="UniProtKB-EC"/>
</dbReference>
<dbReference type="NCBIfam" id="TIGR02430">
    <property type="entry name" value="pcaF"/>
    <property type="match status" value="1"/>
</dbReference>
<dbReference type="InterPro" id="IPR020617">
    <property type="entry name" value="Thiolase_C"/>
</dbReference>
<comment type="function">
    <text evidence="1">Catalyzes thiolytic cleavage of beta-ketoadipyl-CoA to succinyl-CoA and acetyl-CoA.</text>
</comment>
<evidence type="ECO:0000313" key="15">
    <source>
        <dbReference type="EMBL" id="SNT18694.1"/>
    </source>
</evidence>
<keyword evidence="7" id="KW-0058">Aromatic hydrocarbons catabolism</keyword>
<dbReference type="EC" id="2.3.1.174" evidence="4"/>
<evidence type="ECO:0000256" key="1">
    <source>
        <dbReference type="ARBA" id="ARBA00003720"/>
    </source>
</evidence>
<dbReference type="OrthoDB" id="9764892at2"/>
<dbReference type="NCBIfam" id="TIGR01930">
    <property type="entry name" value="AcCoA-C-Actrans"/>
    <property type="match status" value="1"/>
</dbReference>
<dbReference type="InterPro" id="IPR002155">
    <property type="entry name" value="Thiolase"/>
</dbReference>
<evidence type="ECO:0000256" key="10">
    <source>
        <dbReference type="ARBA" id="ARBA00048527"/>
    </source>
</evidence>
<dbReference type="InterPro" id="IPR020616">
    <property type="entry name" value="Thiolase_N"/>
</dbReference>
<evidence type="ECO:0000256" key="3">
    <source>
        <dbReference type="ARBA" id="ARBA00010982"/>
    </source>
</evidence>
<evidence type="ECO:0000256" key="8">
    <source>
        <dbReference type="ARBA" id="ARBA00023315"/>
    </source>
</evidence>
<evidence type="ECO:0000256" key="11">
    <source>
        <dbReference type="PIRSR" id="PIRSR000429-1"/>
    </source>
</evidence>
<reference evidence="15 16" key="1">
    <citation type="submission" date="2017-06" db="EMBL/GenBank/DDBJ databases">
        <authorList>
            <person name="Kim H.J."/>
            <person name="Triplett B.A."/>
        </authorList>
    </citation>
    <scope>NUCLEOTIDE SEQUENCE [LARGE SCALE GENOMIC DNA]</scope>
    <source>
        <strain evidence="15 16">DSM 19307</strain>
    </source>
</reference>
<evidence type="ECO:0000313" key="16">
    <source>
        <dbReference type="Proteomes" id="UP000198393"/>
    </source>
</evidence>
<proteinExistence type="inferred from homology"/>
<comment type="catalytic activity">
    <reaction evidence="10">
        <text>succinyl-CoA + acetyl-CoA = 3-oxoadipyl-CoA + CoA</text>
        <dbReference type="Rhea" id="RHEA:19481"/>
        <dbReference type="ChEBI" id="CHEBI:57287"/>
        <dbReference type="ChEBI" id="CHEBI:57288"/>
        <dbReference type="ChEBI" id="CHEBI:57292"/>
        <dbReference type="ChEBI" id="CHEBI:57348"/>
        <dbReference type="EC" id="2.3.1.174"/>
    </reaction>
</comment>
<dbReference type="InterPro" id="IPR012793">
    <property type="entry name" value="PcaF"/>
</dbReference>
<protein>
    <recommendedName>
        <fullName evidence="5">Beta-ketoadipyl-CoA thiolase</fullName>
        <ecNumber evidence="4">2.3.1.174</ecNumber>
    </recommendedName>
    <alternativeName>
        <fullName evidence="9">3-oxoadipyl-CoA thiolase</fullName>
    </alternativeName>
</protein>
<feature type="domain" description="Thiolase C-terminal" evidence="14">
    <location>
        <begin position="276"/>
        <end position="400"/>
    </location>
</feature>
<evidence type="ECO:0000259" key="14">
    <source>
        <dbReference type="Pfam" id="PF02803"/>
    </source>
</evidence>
<dbReference type="CDD" id="cd00751">
    <property type="entry name" value="thiolase"/>
    <property type="match status" value="1"/>
</dbReference>
<sequence>MKEAYIIDGIRTPIGNFGGTLGAIRTDDLGALVLKELMNRNSNLDPATIDEVIMGCANQAGEDNRNVARMSLLLAGLPFSVPGETVNRLCASGMSAIIHANRAIKTGDGDLFISGGVENMTRGPWVISKSAKPFGTDAKMYDSSFGWRFINPKMEELYGTDGMGNTAENLVEIHKISREDQDAFAYRSQMKATEAQKNGRLGEEIVAVEIPRRKADPIIFDKDEFVKPATSMEILGKLRAAFKKDGSVTAGNSSGLNDGAAAVLVASEDGVKNHNLKPLARIVSSGVVGVEPRIMGIGPVEASKKALAKAGLSLDQMDIIELNEAFAAQSLACTRSLGLADDDERINPNGGAIAIGHPLGMTGARITHSAAFQLQKSGKKYALCTMCIGVGQGYAVILERA</sequence>
<comment type="pathway">
    <text evidence="2">Aromatic compound metabolism; beta-ketoadipate pathway; acetyl-CoA and succinyl-CoA from 3-oxoadipate: step 2/2.</text>
</comment>
<keyword evidence="8 12" id="KW-0012">Acyltransferase</keyword>
<evidence type="ECO:0000256" key="9">
    <source>
        <dbReference type="ARBA" id="ARBA00041222"/>
    </source>
</evidence>
<dbReference type="Pfam" id="PF00108">
    <property type="entry name" value="Thiolase_N"/>
    <property type="match status" value="1"/>
</dbReference>
<accession>A0A239KND8</accession>
<comment type="similarity">
    <text evidence="3 12">Belongs to the thiolase-like superfamily. Thiolase family.</text>
</comment>
<evidence type="ECO:0000256" key="7">
    <source>
        <dbReference type="ARBA" id="ARBA00022797"/>
    </source>
</evidence>
<dbReference type="PROSITE" id="PS00099">
    <property type="entry name" value="THIOLASE_3"/>
    <property type="match status" value="1"/>
</dbReference>
<dbReference type="FunFam" id="3.40.47.10:FF:000010">
    <property type="entry name" value="Acetyl-CoA acetyltransferase (Thiolase)"/>
    <property type="match status" value="1"/>
</dbReference>
<dbReference type="EMBL" id="FZPD01000004">
    <property type="protein sequence ID" value="SNT18694.1"/>
    <property type="molecule type" value="Genomic_DNA"/>
</dbReference>
<dbReference type="PROSITE" id="PS00737">
    <property type="entry name" value="THIOLASE_2"/>
    <property type="match status" value="1"/>
</dbReference>
<gene>
    <name evidence="15" type="ORF">SAMN05421640_2731</name>
</gene>
<feature type="domain" description="Thiolase N-terminal" evidence="13">
    <location>
        <begin position="5"/>
        <end position="269"/>
    </location>
</feature>
<dbReference type="GO" id="GO:0019619">
    <property type="term" value="P:3,4-dihydroxybenzoate catabolic process"/>
    <property type="evidence" value="ECO:0007669"/>
    <property type="project" value="InterPro"/>
</dbReference>
<keyword evidence="16" id="KW-1185">Reference proteome</keyword>
<organism evidence="15 16">
    <name type="scientific">Ekhidna lutea</name>
    <dbReference type="NCBI Taxonomy" id="447679"/>
    <lineage>
        <taxon>Bacteria</taxon>
        <taxon>Pseudomonadati</taxon>
        <taxon>Bacteroidota</taxon>
        <taxon>Cytophagia</taxon>
        <taxon>Cytophagales</taxon>
        <taxon>Reichenbachiellaceae</taxon>
        <taxon>Ekhidna</taxon>
    </lineage>
</organism>
<dbReference type="InterPro" id="IPR020615">
    <property type="entry name" value="Thiolase_acyl_enz_int_AS"/>
</dbReference>
<evidence type="ECO:0000256" key="12">
    <source>
        <dbReference type="RuleBase" id="RU003557"/>
    </source>
</evidence>
<dbReference type="PIRSF" id="PIRSF000429">
    <property type="entry name" value="Ac-CoA_Ac_transf"/>
    <property type="match status" value="1"/>
</dbReference>
<dbReference type="NCBIfam" id="NF006551">
    <property type="entry name" value="PRK09050.1"/>
    <property type="match status" value="1"/>
</dbReference>
<dbReference type="InterPro" id="IPR020610">
    <property type="entry name" value="Thiolase_AS"/>
</dbReference>
<dbReference type="SUPFAM" id="SSF53901">
    <property type="entry name" value="Thiolase-like"/>
    <property type="match status" value="2"/>
</dbReference>
<dbReference type="RefSeq" id="WP_089357415.1">
    <property type="nucleotide sequence ID" value="NZ_FZPD01000004.1"/>
</dbReference>
<dbReference type="PANTHER" id="PTHR18919:SF107">
    <property type="entry name" value="ACETYL-COA ACETYLTRANSFERASE, CYTOSOLIC"/>
    <property type="match status" value="1"/>
</dbReference>
<dbReference type="PANTHER" id="PTHR18919">
    <property type="entry name" value="ACETYL-COA C-ACYLTRANSFERASE"/>
    <property type="match status" value="1"/>
</dbReference>
<feature type="active site" description="Acyl-thioester intermediate" evidence="11">
    <location>
        <position position="90"/>
    </location>
</feature>